<gene>
    <name evidence="1" type="ORF">LAMO00422_LOCUS1393</name>
</gene>
<dbReference type="EMBL" id="HBEM01001932">
    <property type="protein sequence ID" value="CAD8430853.1"/>
    <property type="molecule type" value="Transcribed_RNA"/>
</dbReference>
<dbReference type="AlphaFoldDB" id="A0A7S0CQL8"/>
<sequence length="241" mass="27533">MGSNCSCRSRENELARHWKIKLPKSFQCALDIFDHLVDDQGDDHDYIHNLPGKFGPSEKMPEVQLFIKSVCDFACEANGMEEEDVDDMLLMDEDEVSAALADAKVLKHKEVLVDIDQLCGGIVNIKKSQDYTSEKLLRFLYKVKQNIGIMSMEEKSKAIGLYGLKSRKYTLKPGKANSKTATKILYYFTEEGSNSPIEWVDFLELLAQLKMEHPSGFETFIDDTRSELIESIRNEEQKAQY</sequence>
<name>A0A7S0CQL8_9EUKA</name>
<protein>
    <submittedName>
        <fullName evidence="1">Uncharacterized protein</fullName>
    </submittedName>
</protein>
<proteinExistence type="predicted"/>
<accession>A0A7S0CQL8</accession>
<reference evidence="1" key="1">
    <citation type="submission" date="2021-01" db="EMBL/GenBank/DDBJ databases">
        <authorList>
            <person name="Corre E."/>
            <person name="Pelletier E."/>
            <person name="Niang G."/>
            <person name="Scheremetjew M."/>
            <person name="Finn R."/>
            <person name="Kale V."/>
            <person name="Holt S."/>
            <person name="Cochrane G."/>
            <person name="Meng A."/>
            <person name="Brown T."/>
            <person name="Cohen L."/>
        </authorList>
    </citation>
    <scope>NUCLEOTIDE SEQUENCE</scope>
    <source>
        <strain evidence="1">CCMP2058</strain>
    </source>
</reference>
<organism evidence="1">
    <name type="scientific">Amorphochlora amoebiformis</name>
    <dbReference type="NCBI Taxonomy" id="1561963"/>
    <lineage>
        <taxon>Eukaryota</taxon>
        <taxon>Sar</taxon>
        <taxon>Rhizaria</taxon>
        <taxon>Cercozoa</taxon>
        <taxon>Chlorarachniophyceae</taxon>
        <taxon>Amorphochlora</taxon>
    </lineage>
</organism>
<evidence type="ECO:0000313" key="1">
    <source>
        <dbReference type="EMBL" id="CAD8430853.1"/>
    </source>
</evidence>